<keyword evidence="1" id="KW-1133">Transmembrane helix</keyword>
<proteinExistence type="predicted"/>
<dbReference type="STRING" id="29495.EA26_13050"/>
<dbReference type="EMBL" id="JMCG01000001">
    <property type="protein sequence ID" value="KGK12190.1"/>
    <property type="molecule type" value="Genomic_DNA"/>
</dbReference>
<feature type="transmembrane region" description="Helical" evidence="1">
    <location>
        <begin position="26"/>
        <end position="46"/>
    </location>
</feature>
<sequence>MTTQTDTLALQPILLPATPSWFPLAWGWWAVLAAVVTTLLCIVLYLRWRTHRLRAKRTALKLFEKPIVAHTPSSAIELLRQAALCYFPRETIASLHGEKWYQFLDLQLGEARFCNKMNEWQAALYQSKRSELDAELINDCKIWVERALPPKRGKRG</sequence>
<dbReference type="Proteomes" id="UP000029994">
    <property type="component" value="Unassembled WGS sequence"/>
</dbReference>
<accession>A0A099LVN0</accession>
<comment type="caution">
    <text evidence="2">The sequence shown here is derived from an EMBL/GenBank/DDBJ whole genome shotgun (WGS) entry which is preliminary data.</text>
</comment>
<gene>
    <name evidence="2" type="ORF">EA26_13050</name>
</gene>
<keyword evidence="3" id="KW-1185">Reference proteome</keyword>
<dbReference type="GeneID" id="43684081"/>
<keyword evidence="1" id="KW-0472">Membrane</keyword>
<organism evidence="2 3">
    <name type="scientific">Vibrio navarrensis</name>
    <dbReference type="NCBI Taxonomy" id="29495"/>
    <lineage>
        <taxon>Bacteria</taxon>
        <taxon>Pseudomonadati</taxon>
        <taxon>Pseudomonadota</taxon>
        <taxon>Gammaproteobacteria</taxon>
        <taxon>Vibrionales</taxon>
        <taxon>Vibrionaceae</taxon>
        <taxon>Vibrio</taxon>
    </lineage>
</organism>
<dbReference type="Pfam" id="PF14316">
    <property type="entry name" value="DUF4381"/>
    <property type="match status" value="1"/>
</dbReference>
<reference evidence="2 3" key="1">
    <citation type="submission" date="2014-04" db="EMBL/GenBank/DDBJ databases">
        <title>Genome sequencing of Vibrio navarrensis strains.</title>
        <authorList>
            <person name="Gladney L.M."/>
            <person name="Katz L.S."/>
            <person name="Marino-Ramirez L."/>
            <person name="Jordan I.K."/>
        </authorList>
    </citation>
    <scope>NUCLEOTIDE SEQUENCE [LARGE SCALE GENOMIC DNA]</scope>
    <source>
        <strain evidence="2 3">ATCC 51183</strain>
    </source>
</reference>
<dbReference type="RefSeq" id="WP_039428012.1">
    <property type="nucleotide sequence ID" value="NZ_CP051102.1"/>
</dbReference>
<evidence type="ECO:0000313" key="2">
    <source>
        <dbReference type="EMBL" id="KGK12190.1"/>
    </source>
</evidence>
<name>A0A099LVN0_9VIBR</name>
<protein>
    <recommendedName>
        <fullName evidence="4">DUF4381 domain-containing protein</fullName>
    </recommendedName>
</protein>
<dbReference type="eggNOG" id="ENOG50331W9">
    <property type="taxonomic scope" value="Bacteria"/>
</dbReference>
<dbReference type="InterPro" id="IPR025489">
    <property type="entry name" value="DUF4381"/>
</dbReference>
<evidence type="ECO:0000256" key="1">
    <source>
        <dbReference type="SAM" id="Phobius"/>
    </source>
</evidence>
<evidence type="ECO:0008006" key="4">
    <source>
        <dbReference type="Google" id="ProtNLM"/>
    </source>
</evidence>
<keyword evidence="1" id="KW-0812">Transmembrane</keyword>
<dbReference type="AlphaFoldDB" id="A0A099LVN0"/>
<evidence type="ECO:0000313" key="3">
    <source>
        <dbReference type="Proteomes" id="UP000029994"/>
    </source>
</evidence>